<comment type="caution">
    <text evidence="1">The sequence shown here is derived from an EMBL/GenBank/DDBJ whole genome shotgun (WGS) entry which is preliminary data.</text>
</comment>
<gene>
    <name evidence="1" type="ORF">PDJAM_G00180940</name>
</gene>
<dbReference type="EMBL" id="CM040977">
    <property type="protein sequence ID" value="MCJ8730161.1"/>
    <property type="molecule type" value="Genomic_DNA"/>
</dbReference>
<protein>
    <submittedName>
        <fullName evidence="1">Uncharacterized protein</fullName>
    </submittedName>
</protein>
<accession>A0ACC5Y393</accession>
<dbReference type="Proteomes" id="UP000830395">
    <property type="component" value="Chromosome 3"/>
</dbReference>
<keyword evidence="2" id="KW-1185">Reference proteome</keyword>
<proteinExistence type="predicted"/>
<evidence type="ECO:0000313" key="1">
    <source>
        <dbReference type="EMBL" id="MCJ8730161.1"/>
    </source>
</evidence>
<name>A0ACC5Y393_9TELE</name>
<organism evidence="1 2">
    <name type="scientific">Pangasius djambal</name>
    <dbReference type="NCBI Taxonomy" id="1691987"/>
    <lineage>
        <taxon>Eukaryota</taxon>
        <taxon>Metazoa</taxon>
        <taxon>Chordata</taxon>
        <taxon>Craniata</taxon>
        <taxon>Vertebrata</taxon>
        <taxon>Euteleostomi</taxon>
        <taxon>Actinopterygii</taxon>
        <taxon>Neopterygii</taxon>
        <taxon>Teleostei</taxon>
        <taxon>Ostariophysi</taxon>
        <taxon>Siluriformes</taxon>
        <taxon>Pangasiidae</taxon>
        <taxon>Pangasius</taxon>
    </lineage>
</organism>
<reference evidence="1" key="1">
    <citation type="submission" date="2020-02" db="EMBL/GenBank/DDBJ databases">
        <title>Genome sequencing of the panga catfish, Pangasius djambal.</title>
        <authorList>
            <person name="Wen M."/>
            <person name="Zahm M."/>
            <person name="Roques C."/>
            <person name="Cabau C."/>
            <person name="Klopp C."/>
            <person name="Donnadieu C."/>
            <person name="Jouanno E."/>
            <person name="Avarre J.-C."/>
            <person name="Campet M."/>
            <person name="Ha T."/>
            <person name="Dugue R."/>
            <person name="Lampietro C."/>
            <person name="Louis A."/>
            <person name="Herpin A."/>
            <person name="Echchiki A."/>
            <person name="Berthelot C."/>
            <person name="Parey E."/>
            <person name="Roest-Crollius H."/>
            <person name="Braasch I."/>
            <person name="Postlethwait J.H."/>
            <person name="Bobe J."/>
            <person name="Montfort J."/>
            <person name="Bouchez O."/>
            <person name="Begum T."/>
            <person name="Schartl M."/>
            <person name="Gustiano R."/>
            <person name="Guiguen Y."/>
        </authorList>
    </citation>
    <scope>NUCLEOTIDE SEQUENCE</scope>
    <source>
        <strain evidence="1">Pdj_M5554</strain>
    </source>
</reference>
<sequence length="121" mass="13062">MEGNRDEAEKCINIATKALEAGDKEKAIKFLNKAEKLFPTDKAKALLEALLKNGSSAGNGGAYYRKSANGTESTATPPPRQHHESANSDMSKSFTKEQEDDGRGNVFVLIAELRECSVSGE</sequence>
<evidence type="ECO:0000313" key="2">
    <source>
        <dbReference type="Proteomes" id="UP000830395"/>
    </source>
</evidence>